<protein>
    <submittedName>
        <fullName evidence="1">Uncharacterized protein</fullName>
    </submittedName>
</protein>
<gene>
    <name evidence="1" type="ORF">RGF97_32965</name>
</gene>
<name>A0ABY9S2J4_9ACTN</name>
<dbReference type="Proteomes" id="UP001250858">
    <property type="component" value="Chromosome"/>
</dbReference>
<proteinExistence type="predicted"/>
<sequence length="175" mass="18171">MAMVGLFWIAEGDVYVGAKPTGTAPGVRLTADGVVALGDGQDALYPWEDVNALAVSDAPVKTLRRQVGVFTEVALDTVMNLAVPVGPVGSVEAPPLMTLSVGTASGERAVKAYVAAAVGYSSTEVELSRALLSRLTEGAATMATTLAAMAEWGRAWEGGSPRVPQREALLREWLG</sequence>
<evidence type="ECO:0000313" key="2">
    <source>
        <dbReference type="Proteomes" id="UP001250858"/>
    </source>
</evidence>
<dbReference type="EMBL" id="CP133762">
    <property type="protein sequence ID" value="WMX48648.1"/>
    <property type="molecule type" value="Genomic_DNA"/>
</dbReference>
<evidence type="ECO:0000313" key="1">
    <source>
        <dbReference type="EMBL" id="WMX48648.1"/>
    </source>
</evidence>
<accession>A0ABY9S2J4</accession>
<dbReference type="RefSeq" id="WP_128984774.1">
    <property type="nucleotide sequence ID" value="NZ_CP133762.1"/>
</dbReference>
<organism evidence="1 2">
    <name type="scientific">Streptomyces roseicoloratus</name>
    <dbReference type="NCBI Taxonomy" id="2508722"/>
    <lineage>
        <taxon>Bacteria</taxon>
        <taxon>Bacillati</taxon>
        <taxon>Actinomycetota</taxon>
        <taxon>Actinomycetes</taxon>
        <taxon>Kitasatosporales</taxon>
        <taxon>Streptomycetaceae</taxon>
        <taxon>Streptomyces</taxon>
    </lineage>
</organism>
<reference evidence="1 2" key="1">
    <citation type="submission" date="2023-09" db="EMBL/GenBank/DDBJ databases">
        <title>Complete genome of Streptomyces roseicoloratus T14.</title>
        <authorList>
            <person name="Bashizi T."/>
            <person name="Kim M.-J."/>
            <person name="Lee G."/>
            <person name="Tagele S.B."/>
            <person name="Shin J.-H."/>
        </authorList>
    </citation>
    <scope>NUCLEOTIDE SEQUENCE [LARGE SCALE GENOMIC DNA]</scope>
    <source>
        <strain evidence="1 2">T14</strain>
    </source>
</reference>
<keyword evidence="2" id="KW-1185">Reference proteome</keyword>